<dbReference type="RefSeq" id="WP_160874460.1">
    <property type="nucleotide sequence ID" value="NZ_WUEK01000001.1"/>
</dbReference>
<feature type="binding site" evidence="8">
    <location>
        <position position="15"/>
    </location>
    <ligand>
        <name>Mg(2+)</name>
        <dbReference type="ChEBI" id="CHEBI:18420"/>
    </ligand>
</feature>
<dbReference type="NCBIfam" id="TIGR00556">
    <property type="entry name" value="pantethn_trn"/>
    <property type="match status" value="1"/>
</dbReference>
<sequence length="157" mass="16943">MRARTHPPRVRTGCDLQRIEDVADAIRTFGDRYLDRVYTPVEQRAGRIGGAASLAARFAAKEAVLKLIGTADGVDLRSVEVDQEAGRPVVRLTDRARDLAEAVGLGPVDVSLSHSGDHAMAVAVAMVAPTTDPHHQHTDQHDDHHTDHHTEHGGTTA</sequence>
<keyword evidence="5 8" id="KW-0460">Magnesium</keyword>
<evidence type="ECO:0000313" key="12">
    <source>
        <dbReference type="Proteomes" id="UP000473325"/>
    </source>
</evidence>
<feature type="region of interest" description="Disordered" evidence="9">
    <location>
        <begin position="131"/>
        <end position="157"/>
    </location>
</feature>
<dbReference type="GO" id="GO:0006633">
    <property type="term" value="P:fatty acid biosynthetic process"/>
    <property type="evidence" value="ECO:0007669"/>
    <property type="project" value="UniProtKB-UniRule"/>
</dbReference>
<evidence type="ECO:0000256" key="1">
    <source>
        <dbReference type="ARBA" id="ARBA00022516"/>
    </source>
</evidence>
<comment type="catalytic activity">
    <reaction evidence="8">
        <text>apo-[ACP] + CoA = holo-[ACP] + adenosine 3',5'-bisphosphate + H(+)</text>
        <dbReference type="Rhea" id="RHEA:12068"/>
        <dbReference type="Rhea" id="RHEA-COMP:9685"/>
        <dbReference type="Rhea" id="RHEA-COMP:9690"/>
        <dbReference type="ChEBI" id="CHEBI:15378"/>
        <dbReference type="ChEBI" id="CHEBI:29999"/>
        <dbReference type="ChEBI" id="CHEBI:57287"/>
        <dbReference type="ChEBI" id="CHEBI:58343"/>
        <dbReference type="ChEBI" id="CHEBI:64479"/>
        <dbReference type="EC" id="2.7.8.7"/>
    </reaction>
</comment>
<dbReference type="AlphaFoldDB" id="A0A6L7EX67"/>
<dbReference type="GO" id="GO:0008897">
    <property type="term" value="F:holo-[acyl-carrier-protein] synthase activity"/>
    <property type="evidence" value="ECO:0007669"/>
    <property type="project" value="UniProtKB-UniRule"/>
</dbReference>
<comment type="similarity">
    <text evidence="8">Belongs to the P-Pant transferase superfamily. AcpS family.</text>
</comment>
<keyword evidence="4 8" id="KW-0276">Fatty acid metabolism</keyword>
<feature type="domain" description="4'-phosphopantetheinyl transferase" evidence="10">
    <location>
        <begin position="13"/>
        <end position="121"/>
    </location>
</feature>
<comment type="cofactor">
    <cofactor evidence="8">
        <name>Mg(2+)</name>
        <dbReference type="ChEBI" id="CHEBI:18420"/>
    </cofactor>
</comment>
<dbReference type="SUPFAM" id="SSF56214">
    <property type="entry name" value="4'-phosphopantetheinyl transferase"/>
    <property type="match status" value="1"/>
</dbReference>
<dbReference type="InterPro" id="IPR004568">
    <property type="entry name" value="Ppantetheine-prot_Trfase_dom"/>
</dbReference>
<keyword evidence="7 8" id="KW-0275">Fatty acid biosynthesis</keyword>
<evidence type="ECO:0000256" key="9">
    <source>
        <dbReference type="SAM" id="MobiDB-lite"/>
    </source>
</evidence>
<dbReference type="Pfam" id="PF01648">
    <property type="entry name" value="ACPS"/>
    <property type="match status" value="1"/>
</dbReference>
<comment type="function">
    <text evidence="8">Transfers the 4'-phosphopantetheine moiety from coenzyme A to a Ser of acyl-carrier-protein.</text>
</comment>
<name>A0A6L7EX67_9ACTN</name>
<evidence type="ECO:0000313" key="11">
    <source>
        <dbReference type="EMBL" id="MXG88241.1"/>
    </source>
</evidence>
<feature type="compositionally biased region" description="Basic and acidic residues" evidence="9">
    <location>
        <begin position="132"/>
        <end position="157"/>
    </location>
</feature>
<comment type="subcellular location">
    <subcellularLocation>
        <location evidence="8">Cytoplasm</location>
    </subcellularLocation>
</comment>
<evidence type="ECO:0000256" key="6">
    <source>
        <dbReference type="ARBA" id="ARBA00023098"/>
    </source>
</evidence>
<evidence type="ECO:0000256" key="2">
    <source>
        <dbReference type="ARBA" id="ARBA00022679"/>
    </source>
</evidence>
<keyword evidence="2 8" id="KW-0808">Transferase</keyword>
<evidence type="ECO:0000256" key="5">
    <source>
        <dbReference type="ARBA" id="ARBA00022842"/>
    </source>
</evidence>
<reference evidence="11 12" key="1">
    <citation type="submission" date="2019-12" db="EMBL/GenBank/DDBJ databases">
        <authorList>
            <person name="Kun Z."/>
        </authorList>
    </citation>
    <scope>NUCLEOTIDE SEQUENCE [LARGE SCALE GENOMIC DNA]</scope>
    <source>
        <strain evidence="11 12">YIM 123512</strain>
    </source>
</reference>
<evidence type="ECO:0000256" key="7">
    <source>
        <dbReference type="ARBA" id="ARBA00023160"/>
    </source>
</evidence>
<dbReference type="HAMAP" id="MF_00101">
    <property type="entry name" value="AcpS"/>
    <property type="match status" value="1"/>
</dbReference>
<dbReference type="EMBL" id="WUEK01000001">
    <property type="protein sequence ID" value="MXG88241.1"/>
    <property type="molecule type" value="Genomic_DNA"/>
</dbReference>
<organism evidence="11 12">
    <name type="scientific">Nocardioides flavescens</name>
    <dbReference type="NCBI Taxonomy" id="2691959"/>
    <lineage>
        <taxon>Bacteria</taxon>
        <taxon>Bacillati</taxon>
        <taxon>Actinomycetota</taxon>
        <taxon>Actinomycetes</taxon>
        <taxon>Propionibacteriales</taxon>
        <taxon>Nocardioidaceae</taxon>
        <taxon>Nocardioides</taxon>
    </lineage>
</organism>
<dbReference type="GO" id="GO:0000287">
    <property type="term" value="F:magnesium ion binding"/>
    <property type="evidence" value="ECO:0007669"/>
    <property type="project" value="UniProtKB-UniRule"/>
</dbReference>
<keyword evidence="12" id="KW-1185">Reference proteome</keyword>
<dbReference type="InterPro" id="IPR008278">
    <property type="entry name" value="4-PPantetheinyl_Trfase_dom"/>
</dbReference>
<dbReference type="Proteomes" id="UP000473325">
    <property type="component" value="Unassembled WGS sequence"/>
</dbReference>
<keyword evidence="1 8" id="KW-0444">Lipid biosynthesis</keyword>
<evidence type="ECO:0000259" key="10">
    <source>
        <dbReference type="Pfam" id="PF01648"/>
    </source>
</evidence>
<evidence type="ECO:0000256" key="4">
    <source>
        <dbReference type="ARBA" id="ARBA00022832"/>
    </source>
</evidence>
<dbReference type="EC" id="2.7.8.7" evidence="8"/>
<dbReference type="InterPro" id="IPR002582">
    <property type="entry name" value="ACPS"/>
</dbReference>
<evidence type="ECO:0000256" key="3">
    <source>
        <dbReference type="ARBA" id="ARBA00022723"/>
    </source>
</evidence>
<accession>A0A6L7EX67</accession>
<dbReference type="InterPro" id="IPR037143">
    <property type="entry name" value="4-PPantetheinyl_Trfase_dom_sf"/>
</dbReference>
<evidence type="ECO:0000256" key="8">
    <source>
        <dbReference type="HAMAP-Rule" id="MF_00101"/>
    </source>
</evidence>
<comment type="caution">
    <text evidence="11">The sequence shown here is derived from an EMBL/GenBank/DDBJ whole genome shotgun (WGS) entry which is preliminary data.</text>
</comment>
<feature type="binding site" evidence="8">
    <location>
        <position position="62"/>
    </location>
    <ligand>
        <name>Mg(2+)</name>
        <dbReference type="ChEBI" id="CHEBI:18420"/>
    </ligand>
</feature>
<keyword evidence="6 8" id="KW-0443">Lipid metabolism</keyword>
<keyword evidence="3 8" id="KW-0479">Metal-binding</keyword>
<dbReference type="Gene3D" id="3.90.470.20">
    <property type="entry name" value="4'-phosphopantetheinyl transferase domain"/>
    <property type="match status" value="1"/>
</dbReference>
<gene>
    <name evidence="8" type="primary">acpS</name>
    <name evidence="11" type="ORF">GRQ65_01590</name>
</gene>
<keyword evidence="8" id="KW-0963">Cytoplasm</keyword>
<proteinExistence type="inferred from homology"/>
<dbReference type="GO" id="GO:0005737">
    <property type="term" value="C:cytoplasm"/>
    <property type="evidence" value="ECO:0007669"/>
    <property type="project" value="UniProtKB-SubCell"/>
</dbReference>
<protein>
    <recommendedName>
        <fullName evidence="8">Holo-[acyl-carrier-protein] synthase</fullName>
        <shortName evidence="8">Holo-ACP synthase</shortName>
        <ecNumber evidence="8">2.7.8.7</ecNumber>
    </recommendedName>
    <alternativeName>
        <fullName evidence="8">4'-phosphopantetheinyl transferase AcpS</fullName>
    </alternativeName>
</protein>